<gene>
    <name evidence="5" type="ORF">Scaly_0099300</name>
</gene>
<evidence type="ECO:0000256" key="3">
    <source>
        <dbReference type="SAM" id="Phobius"/>
    </source>
</evidence>
<organism evidence="5">
    <name type="scientific">Sesamum calycinum</name>
    <dbReference type="NCBI Taxonomy" id="2727403"/>
    <lineage>
        <taxon>Eukaryota</taxon>
        <taxon>Viridiplantae</taxon>
        <taxon>Streptophyta</taxon>
        <taxon>Embryophyta</taxon>
        <taxon>Tracheophyta</taxon>
        <taxon>Spermatophyta</taxon>
        <taxon>Magnoliopsida</taxon>
        <taxon>eudicotyledons</taxon>
        <taxon>Gunneridae</taxon>
        <taxon>Pentapetalae</taxon>
        <taxon>asterids</taxon>
        <taxon>lamiids</taxon>
        <taxon>Lamiales</taxon>
        <taxon>Pedaliaceae</taxon>
        <taxon>Sesamum</taxon>
    </lineage>
</organism>
<feature type="transmembrane region" description="Helical" evidence="3">
    <location>
        <begin position="168"/>
        <end position="184"/>
    </location>
</feature>
<reference evidence="5" key="1">
    <citation type="submission" date="2020-06" db="EMBL/GenBank/DDBJ databases">
        <authorList>
            <person name="Li T."/>
            <person name="Hu X."/>
            <person name="Zhang T."/>
            <person name="Song X."/>
            <person name="Zhang H."/>
            <person name="Dai N."/>
            <person name="Sheng W."/>
            <person name="Hou X."/>
            <person name="Wei L."/>
        </authorList>
    </citation>
    <scope>NUCLEOTIDE SEQUENCE</scope>
    <source>
        <strain evidence="5">KEN8</strain>
        <tissue evidence="5">Leaf</tissue>
    </source>
</reference>
<feature type="compositionally biased region" description="Polar residues" evidence="2">
    <location>
        <begin position="58"/>
        <end position="69"/>
    </location>
</feature>
<keyword evidence="3" id="KW-0472">Membrane</keyword>
<feature type="domain" description="Cyanobacterial aminoacyl-tRNA synthetase CAAD" evidence="4">
    <location>
        <begin position="128"/>
        <end position="204"/>
    </location>
</feature>
<sequence length="246" mass="27622">MELCTARGTPILPQLHPKHFATSHVRFQSVLRSKTNFPFLQKHTRLISGSHYYRDSSLRSTSEETSAGTTPYIEDEPKPDSIITEGDSQPVRNEEDYIPQQNEAPHEGSLLENLELFKFLEDLDIKFDYEDTSSILVFGGGGAVALWLLAAVVSAIDSIPVFPKVLELVGLGYTLWFSSRYLVFKKNRDELVAKLEQIKQQVLGSKDDKLYMEMSMCGRNVCLGVDSNFLNERQGCGGGSETFDMN</sequence>
<comment type="caution">
    <text evidence="5">The sequence shown here is derived from an EMBL/GenBank/DDBJ whole genome shotgun (WGS) entry which is preliminary data.</text>
</comment>
<dbReference type="PANTHER" id="PTHR33222:SF2">
    <property type="entry name" value="PROTEIN CURVATURE THYLAKOID 1D, CHLOROPLASTIC"/>
    <property type="match status" value="1"/>
</dbReference>
<evidence type="ECO:0000256" key="2">
    <source>
        <dbReference type="SAM" id="MobiDB-lite"/>
    </source>
</evidence>
<dbReference type="Pfam" id="PF14159">
    <property type="entry name" value="CAAD"/>
    <property type="match status" value="1"/>
</dbReference>
<keyword evidence="3" id="KW-0812">Transmembrane</keyword>
<dbReference type="PANTHER" id="PTHR33222">
    <property type="match status" value="1"/>
</dbReference>
<evidence type="ECO:0000313" key="5">
    <source>
        <dbReference type="EMBL" id="KAL0396509.1"/>
    </source>
</evidence>
<keyword evidence="3" id="KW-1133">Transmembrane helix</keyword>
<accession>A0AAW2SW49</accession>
<dbReference type="EMBL" id="JACGWM010000001">
    <property type="protein sequence ID" value="KAL0396509.1"/>
    <property type="molecule type" value="Genomic_DNA"/>
</dbReference>
<dbReference type="InterPro" id="IPR025564">
    <property type="entry name" value="CAAD_dom"/>
</dbReference>
<name>A0AAW2SW49_9LAMI</name>
<protein>
    <submittedName>
        <fullName evidence="5">Protein CURVATURE THYLAKOID 1D, chloroplastic</fullName>
    </submittedName>
</protein>
<evidence type="ECO:0000259" key="4">
    <source>
        <dbReference type="Pfam" id="PF14159"/>
    </source>
</evidence>
<dbReference type="GO" id="GO:0009535">
    <property type="term" value="C:chloroplast thylakoid membrane"/>
    <property type="evidence" value="ECO:0007669"/>
    <property type="project" value="TreeGrafter"/>
</dbReference>
<dbReference type="AlphaFoldDB" id="A0AAW2SW49"/>
<reference evidence="5" key="2">
    <citation type="journal article" date="2024" name="Plant">
        <title>Genomic evolution and insights into agronomic trait innovations of Sesamum species.</title>
        <authorList>
            <person name="Miao H."/>
            <person name="Wang L."/>
            <person name="Qu L."/>
            <person name="Liu H."/>
            <person name="Sun Y."/>
            <person name="Le M."/>
            <person name="Wang Q."/>
            <person name="Wei S."/>
            <person name="Zheng Y."/>
            <person name="Lin W."/>
            <person name="Duan Y."/>
            <person name="Cao H."/>
            <person name="Xiong S."/>
            <person name="Wang X."/>
            <person name="Wei L."/>
            <person name="Li C."/>
            <person name="Ma Q."/>
            <person name="Ju M."/>
            <person name="Zhao R."/>
            <person name="Li G."/>
            <person name="Mu C."/>
            <person name="Tian Q."/>
            <person name="Mei H."/>
            <person name="Zhang T."/>
            <person name="Gao T."/>
            <person name="Zhang H."/>
        </authorList>
    </citation>
    <scope>NUCLEOTIDE SEQUENCE</scope>
    <source>
        <strain evidence="5">KEN8</strain>
    </source>
</reference>
<evidence type="ECO:0000256" key="1">
    <source>
        <dbReference type="ARBA" id="ARBA00004141"/>
    </source>
</evidence>
<comment type="subcellular location">
    <subcellularLocation>
        <location evidence="1">Membrane</location>
        <topology evidence="1">Multi-pass membrane protein</topology>
    </subcellularLocation>
</comment>
<proteinExistence type="predicted"/>
<feature type="transmembrane region" description="Helical" evidence="3">
    <location>
        <begin position="135"/>
        <end position="156"/>
    </location>
</feature>
<feature type="region of interest" description="Disordered" evidence="2">
    <location>
        <begin position="57"/>
        <end position="89"/>
    </location>
</feature>
<dbReference type="InterPro" id="IPR033344">
    <property type="entry name" value="CURT1"/>
</dbReference>